<evidence type="ECO:0000256" key="2">
    <source>
        <dbReference type="ARBA" id="ARBA00022448"/>
    </source>
</evidence>
<evidence type="ECO:0000256" key="3">
    <source>
        <dbReference type="ARBA" id="ARBA00022741"/>
    </source>
</evidence>
<dbReference type="InterPro" id="IPR050683">
    <property type="entry name" value="Bact_Polysacc_Export_ATP-bd"/>
</dbReference>
<evidence type="ECO:0000313" key="6">
    <source>
        <dbReference type="EMBL" id="WWM66855.1"/>
    </source>
</evidence>
<dbReference type="InterPro" id="IPR003439">
    <property type="entry name" value="ABC_transporter-like_ATP-bd"/>
</dbReference>
<dbReference type="SUPFAM" id="SSF52540">
    <property type="entry name" value="P-loop containing nucleoside triphosphate hydrolases"/>
    <property type="match status" value="1"/>
</dbReference>
<dbReference type="CDD" id="cd10147">
    <property type="entry name" value="Wzt_C-like"/>
    <property type="match status" value="1"/>
</dbReference>
<keyword evidence="3" id="KW-0547">Nucleotide-binding</keyword>
<dbReference type="PROSITE" id="PS50893">
    <property type="entry name" value="ABC_TRANSPORTER_2"/>
    <property type="match status" value="1"/>
</dbReference>
<keyword evidence="4 6" id="KW-0067">ATP-binding</keyword>
<evidence type="ECO:0000313" key="7">
    <source>
        <dbReference type="Proteomes" id="UP001372714"/>
    </source>
</evidence>
<dbReference type="InterPro" id="IPR003593">
    <property type="entry name" value="AAA+_ATPase"/>
</dbReference>
<keyword evidence="7" id="KW-1185">Reference proteome</keyword>
<reference evidence="6 7" key="1">
    <citation type="submission" date="2024-02" db="EMBL/GenBank/DDBJ databases">
        <title>The whole genome sequence of Pseudomonas benzopyrenica MLY92.</title>
        <authorList>
            <person name="Liu Y."/>
        </authorList>
    </citation>
    <scope>NUCLEOTIDE SEQUENCE [LARGE SCALE GENOMIC DNA]</scope>
    <source>
        <strain evidence="6 7">MLY92</strain>
    </source>
</reference>
<name>A0ABZ2FT79_9PSED</name>
<accession>A0ABZ2FT79</accession>
<dbReference type="RefSeq" id="WP_338545619.1">
    <property type="nucleotide sequence ID" value="NZ_CP145723.1"/>
</dbReference>
<dbReference type="Proteomes" id="UP001372714">
    <property type="component" value="Chromosome"/>
</dbReference>
<dbReference type="Gene3D" id="2.70.50.60">
    <property type="entry name" value="abc- transporter (atp binding component) like domain"/>
    <property type="match status" value="1"/>
</dbReference>
<dbReference type="EMBL" id="CP145723">
    <property type="protein sequence ID" value="WWM66855.1"/>
    <property type="molecule type" value="Genomic_DNA"/>
</dbReference>
<dbReference type="InterPro" id="IPR029439">
    <property type="entry name" value="Wzt_C"/>
</dbReference>
<protein>
    <submittedName>
        <fullName evidence="6">ABC transporter ATP-binding protein</fullName>
    </submittedName>
</protein>
<gene>
    <name evidence="6" type="ORF">V6W80_00750</name>
</gene>
<dbReference type="PANTHER" id="PTHR46743:SF2">
    <property type="entry name" value="TEICHOIC ACIDS EXPORT ATP-BINDING PROTEIN TAGH"/>
    <property type="match status" value="1"/>
</dbReference>
<dbReference type="Pfam" id="PF14524">
    <property type="entry name" value="Wzt_C"/>
    <property type="match status" value="1"/>
</dbReference>
<dbReference type="SMART" id="SM00382">
    <property type="entry name" value="AAA"/>
    <property type="match status" value="1"/>
</dbReference>
<dbReference type="PANTHER" id="PTHR46743">
    <property type="entry name" value="TEICHOIC ACIDS EXPORT ATP-BINDING PROTEIN TAGH"/>
    <property type="match status" value="1"/>
</dbReference>
<dbReference type="InterPro" id="IPR015860">
    <property type="entry name" value="ABC_transpr_TagH-like"/>
</dbReference>
<dbReference type="Pfam" id="PF00005">
    <property type="entry name" value="ABC_tran"/>
    <property type="match status" value="1"/>
</dbReference>
<organism evidence="6 7">
    <name type="scientific">Pseudomonas benzopyrenica</name>
    <dbReference type="NCBI Taxonomy" id="2993566"/>
    <lineage>
        <taxon>Bacteria</taxon>
        <taxon>Pseudomonadati</taxon>
        <taxon>Pseudomonadota</taxon>
        <taxon>Gammaproteobacteria</taxon>
        <taxon>Pseudomonadales</taxon>
        <taxon>Pseudomonadaceae</taxon>
        <taxon>Pseudomonas</taxon>
    </lineage>
</organism>
<dbReference type="InterPro" id="IPR027417">
    <property type="entry name" value="P-loop_NTPase"/>
</dbReference>
<dbReference type="CDD" id="cd03220">
    <property type="entry name" value="ABC_KpsT_Wzt"/>
    <property type="match status" value="1"/>
</dbReference>
<comment type="similarity">
    <text evidence="1">Belongs to the ABC transporter superfamily.</text>
</comment>
<dbReference type="Gene3D" id="3.40.50.300">
    <property type="entry name" value="P-loop containing nucleotide triphosphate hydrolases"/>
    <property type="match status" value="1"/>
</dbReference>
<keyword evidence="2" id="KW-0813">Transport</keyword>
<proteinExistence type="inferred from homology"/>
<evidence type="ECO:0000256" key="1">
    <source>
        <dbReference type="ARBA" id="ARBA00005417"/>
    </source>
</evidence>
<evidence type="ECO:0000259" key="5">
    <source>
        <dbReference type="PROSITE" id="PS50893"/>
    </source>
</evidence>
<feature type="domain" description="ABC transporter" evidence="5">
    <location>
        <begin position="7"/>
        <end position="247"/>
    </location>
</feature>
<evidence type="ECO:0000256" key="4">
    <source>
        <dbReference type="ARBA" id="ARBA00022840"/>
    </source>
</evidence>
<sequence length="409" mass="44674">MSAPGSFHVSHLSKKFAKFRSDGHRLAHCLSRRVAPLSEVAVLNDLSFSIAPGEALGIVGHNGAGKSTLLKIITGTLAPTTGQVILNGRVFAILELGMGFNPDLTARENVRHVAGLMGISSAELEEVLPDLEAFAEIGPYFDQPMRHYSSGMHMRVAFALATAIRPDILIVDEALSVGDAYFQHKSFDRIRSFREQGTTLLFVSHDKSAILALCDRCILLDHGRLLMDGPPTAVMDYYNALVAEKESATLVQTVNTDGLTTTRSGTGEVTISDIRLVCKGDTVDLIEVGEDITLRLEASCHAPVARLVVGYMIKDRLGQAVFGTNTHHTKQPLVDLREGDFVNFEFNFPANLGPGSYSISISLSSTENHLQNNYEWRDLALVFTVVNTRHHHFAGSAWIPPVIKISRKS</sequence>
<dbReference type="GO" id="GO:0005524">
    <property type="term" value="F:ATP binding"/>
    <property type="evidence" value="ECO:0007669"/>
    <property type="project" value="UniProtKB-KW"/>
</dbReference>